<comment type="caution">
    <text evidence="5">The sequence shown here is derived from an EMBL/GenBank/DDBJ whole genome shotgun (WGS) entry which is preliminary data.</text>
</comment>
<accession>A0AAD2G0C6</accession>
<keyword evidence="4" id="KW-0812">Transmembrane</keyword>
<dbReference type="SUPFAM" id="SSF48403">
    <property type="entry name" value="Ankyrin repeat"/>
    <property type="match status" value="1"/>
</dbReference>
<keyword evidence="1" id="KW-0677">Repeat</keyword>
<dbReference type="PROSITE" id="PS50297">
    <property type="entry name" value="ANK_REP_REGION"/>
    <property type="match status" value="1"/>
</dbReference>
<evidence type="ECO:0000256" key="1">
    <source>
        <dbReference type="ARBA" id="ARBA00022737"/>
    </source>
</evidence>
<evidence type="ECO:0000256" key="2">
    <source>
        <dbReference type="ARBA" id="ARBA00023043"/>
    </source>
</evidence>
<dbReference type="AlphaFoldDB" id="A0AAD2G0C6"/>
<proteinExistence type="predicted"/>
<keyword evidence="6" id="KW-1185">Reference proteome</keyword>
<gene>
    <name evidence="5" type="ORF">CYCCA115_LOCUS16863</name>
</gene>
<protein>
    <recommendedName>
        <fullName evidence="7">Ankyrin repeat domain-containing protein</fullName>
    </recommendedName>
</protein>
<dbReference type="PROSITE" id="PS50088">
    <property type="entry name" value="ANK_REPEAT"/>
    <property type="match status" value="1"/>
</dbReference>
<feature type="repeat" description="ANK" evidence="3">
    <location>
        <begin position="84"/>
        <end position="116"/>
    </location>
</feature>
<dbReference type="Proteomes" id="UP001295423">
    <property type="component" value="Unassembled WGS sequence"/>
</dbReference>
<keyword evidence="4" id="KW-0472">Membrane</keyword>
<organism evidence="5 6">
    <name type="scientific">Cylindrotheca closterium</name>
    <dbReference type="NCBI Taxonomy" id="2856"/>
    <lineage>
        <taxon>Eukaryota</taxon>
        <taxon>Sar</taxon>
        <taxon>Stramenopiles</taxon>
        <taxon>Ochrophyta</taxon>
        <taxon>Bacillariophyta</taxon>
        <taxon>Bacillariophyceae</taxon>
        <taxon>Bacillariophycidae</taxon>
        <taxon>Bacillariales</taxon>
        <taxon>Bacillariaceae</taxon>
        <taxon>Cylindrotheca</taxon>
    </lineage>
</organism>
<evidence type="ECO:0000313" key="5">
    <source>
        <dbReference type="EMBL" id="CAJ1957753.1"/>
    </source>
</evidence>
<reference evidence="5" key="1">
    <citation type="submission" date="2023-08" db="EMBL/GenBank/DDBJ databases">
        <authorList>
            <person name="Audoor S."/>
            <person name="Bilcke G."/>
        </authorList>
    </citation>
    <scope>NUCLEOTIDE SEQUENCE</scope>
</reference>
<dbReference type="PANTHER" id="PTHR24123:SF33">
    <property type="entry name" value="PROTEIN HOS4"/>
    <property type="match status" value="1"/>
</dbReference>
<dbReference type="InterPro" id="IPR002110">
    <property type="entry name" value="Ankyrin_rpt"/>
</dbReference>
<evidence type="ECO:0000256" key="4">
    <source>
        <dbReference type="SAM" id="Phobius"/>
    </source>
</evidence>
<dbReference type="PANTHER" id="PTHR24123">
    <property type="entry name" value="ANKYRIN REPEAT-CONTAINING"/>
    <property type="match status" value="1"/>
</dbReference>
<dbReference type="Pfam" id="PF12796">
    <property type="entry name" value="Ank_2"/>
    <property type="match status" value="1"/>
</dbReference>
<dbReference type="Gene3D" id="1.25.40.20">
    <property type="entry name" value="Ankyrin repeat-containing domain"/>
    <property type="match status" value="1"/>
</dbReference>
<dbReference type="InterPro" id="IPR036770">
    <property type="entry name" value="Ankyrin_rpt-contain_sf"/>
</dbReference>
<dbReference type="InterPro" id="IPR051165">
    <property type="entry name" value="Multifunctional_ANK_Repeat"/>
</dbReference>
<name>A0AAD2G0C6_9STRA</name>
<sequence>MILFLLGVANEHIVPRRKKMDEIDHILLWTIKVCLVVLFVTLPLALAEELPGDNYWLACSGGDVNVIERSLEQNPAWIHATTANGEACLHLAGIYGHGEVTTLLLSKGADPNIRSTWEDGLRMHPLSWNVFGGHVENARLLLENGADVNADFDSMVDKVHSVTVTDVALQLQGLEDGDVRFEMMLSLLRKHGGKTMEEIRNANEL</sequence>
<evidence type="ECO:0008006" key="7">
    <source>
        <dbReference type="Google" id="ProtNLM"/>
    </source>
</evidence>
<feature type="transmembrane region" description="Helical" evidence="4">
    <location>
        <begin position="26"/>
        <end position="46"/>
    </location>
</feature>
<dbReference type="SMART" id="SM00248">
    <property type="entry name" value="ANK"/>
    <property type="match status" value="2"/>
</dbReference>
<dbReference type="PRINTS" id="PR01415">
    <property type="entry name" value="ANKYRIN"/>
</dbReference>
<dbReference type="EMBL" id="CAKOGP040001954">
    <property type="protein sequence ID" value="CAJ1957753.1"/>
    <property type="molecule type" value="Genomic_DNA"/>
</dbReference>
<keyword evidence="2 3" id="KW-0040">ANK repeat</keyword>
<evidence type="ECO:0000256" key="3">
    <source>
        <dbReference type="PROSITE-ProRule" id="PRU00023"/>
    </source>
</evidence>
<evidence type="ECO:0000313" key="6">
    <source>
        <dbReference type="Proteomes" id="UP001295423"/>
    </source>
</evidence>
<keyword evidence="4" id="KW-1133">Transmembrane helix</keyword>